<dbReference type="GO" id="GO:0004731">
    <property type="term" value="F:purine-nucleoside phosphorylase activity"/>
    <property type="evidence" value="ECO:0007669"/>
    <property type="project" value="UniProtKB-UniRule"/>
</dbReference>
<comment type="catalytic activity">
    <reaction evidence="3">
        <text>xanthosine + phosphate = alpha-D-ribose 1-phosphate + xanthine</text>
        <dbReference type="Rhea" id="RHEA:27638"/>
        <dbReference type="ChEBI" id="CHEBI:17712"/>
        <dbReference type="ChEBI" id="CHEBI:18107"/>
        <dbReference type="ChEBI" id="CHEBI:43474"/>
        <dbReference type="ChEBI" id="CHEBI:57720"/>
        <dbReference type="EC" id="2.4.2.1"/>
    </reaction>
</comment>
<dbReference type="InterPro" id="IPR011051">
    <property type="entry name" value="RmlC_Cupin_sf"/>
</dbReference>
<gene>
    <name evidence="3" type="primary">ppnP</name>
    <name evidence="4" type="ordered locus">Dbac_0761</name>
</gene>
<dbReference type="InterPro" id="IPR009664">
    <property type="entry name" value="Ppnp"/>
</dbReference>
<comment type="catalytic activity">
    <reaction evidence="3">
        <text>thymidine + phosphate = 2-deoxy-alpha-D-ribose 1-phosphate + thymine</text>
        <dbReference type="Rhea" id="RHEA:16037"/>
        <dbReference type="ChEBI" id="CHEBI:17748"/>
        <dbReference type="ChEBI" id="CHEBI:17821"/>
        <dbReference type="ChEBI" id="CHEBI:43474"/>
        <dbReference type="ChEBI" id="CHEBI:57259"/>
        <dbReference type="EC" id="2.4.2.2"/>
    </reaction>
</comment>
<accession>C7LNJ5</accession>
<dbReference type="GO" id="GO:0005829">
    <property type="term" value="C:cytosol"/>
    <property type="evidence" value="ECO:0007669"/>
    <property type="project" value="TreeGrafter"/>
</dbReference>
<comment type="function">
    <text evidence="3">Catalyzes the phosphorolysis of diverse nucleosides, yielding D-ribose 1-phosphate and the respective free bases. Can use uridine, adenosine, guanosine, cytidine, thymidine, inosine and xanthosine as substrates. Also catalyzes the reverse reactions.</text>
</comment>
<dbReference type="FunFam" id="2.60.120.10:FF:000016">
    <property type="entry name" value="Pyrimidine/purine nucleoside phosphorylase"/>
    <property type="match status" value="1"/>
</dbReference>
<keyword evidence="2 3" id="KW-0808">Transferase</keyword>
<dbReference type="SUPFAM" id="SSF51182">
    <property type="entry name" value="RmlC-like cupins"/>
    <property type="match status" value="1"/>
</dbReference>
<dbReference type="CDD" id="cd20296">
    <property type="entry name" value="cupin_PpnP-like"/>
    <property type="match status" value="1"/>
</dbReference>
<comment type="similarity">
    <text evidence="3">Belongs to the nucleoside phosphorylase PpnP family.</text>
</comment>
<dbReference type="PANTHER" id="PTHR36540:SF1">
    <property type="entry name" value="PYRIMIDINE_PURINE NUCLEOSIDE PHOSPHORYLASE"/>
    <property type="match status" value="1"/>
</dbReference>
<keyword evidence="1 3" id="KW-0328">Glycosyltransferase</keyword>
<dbReference type="RefSeq" id="WP_015772980.1">
    <property type="nucleotide sequence ID" value="NC_013173.1"/>
</dbReference>
<evidence type="ECO:0000256" key="1">
    <source>
        <dbReference type="ARBA" id="ARBA00022676"/>
    </source>
</evidence>
<dbReference type="KEGG" id="dba:Dbac_0761"/>
<keyword evidence="5" id="KW-1185">Reference proteome</keyword>
<dbReference type="EC" id="2.4.2.2" evidence="3"/>
<dbReference type="PANTHER" id="PTHR36540">
    <property type="entry name" value="PYRIMIDINE/PURINE NUCLEOSIDE PHOSPHORYLASE"/>
    <property type="match status" value="1"/>
</dbReference>
<dbReference type="GO" id="GO:0009032">
    <property type="term" value="F:thymidine phosphorylase activity"/>
    <property type="evidence" value="ECO:0007669"/>
    <property type="project" value="RHEA"/>
</dbReference>
<comment type="catalytic activity">
    <reaction evidence="3">
        <text>a purine D-ribonucleoside + phosphate = a purine nucleobase + alpha-D-ribose 1-phosphate</text>
        <dbReference type="Rhea" id="RHEA:19805"/>
        <dbReference type="ChEBI" id="CHEBI:26386"/>
        <dbReference type="ChEBI" id="CHEBI:43474"/>
        <dbReference type="ChEBI" id="CHEBI:57720"/>
        <dbReference type="ChEBI" id="CHEBI:142355"/>
        <dbReference type="EC" id="2.4.2.1"/>
    </reaction>
</comment>
<evidence type="ECO:0000313" key="4">
    <source>
        <dbReference type="EMBL" id="ACU88880.1"/>
    </source>
</evidence>
<dbReference type="AlphaFoldDB" id="C7LNJ5"/>
<dbReference type="Pfam" id="PF06865">
    <property type="entry name" value="Ppnp"/>
    <property type="match status" value="1"/>
</dbReference>
<dbReference type="EC" id="2.4.2.1" evidence="3"/>
<dbReference type="InterPro" id="IPR014710">
    <property type="entry name" value="RmlC-like_jellyroll"/>
</dbReference>
<dbReference type="STRING" id="525897.Dbac_0761"/>
<dbReference type="HAMAP" id="MF_01537">
    <property type="entry name" value="Nucleos_phosphorylase_PpnP"/>
    <property type="match status" value="1"/>
</dbReference>
<dbReference type="Gene3D" id="2.60.120.10">
    <property type="entry name" value="Jelly Rolls"/>
    <property type="match status" value="1"/>
</dbReference>
<dbReference type="Proteomes" id="UP000002216">
    <property type="component" value="Chromosome"/>
</dbReference>
<proteinExistence type="inferred from homology"/>
<evidence type="ECO:0000256" key="2">
    <source>
        <dbReference type="ARBA" id="ARBA00022679"/>
    </source>
</evidence>
<evidence type="ECO:0000256" key="3">
    <source>
        <dbReference type="HAMAP-Rule" id="MF_01537"/>
    </source>
</evidence>
<comment type="catalytic activity">
    <reaction evidence="3">
        <text>cytidine + phosphate = cytosine + alpha-D-ribose 1-phosphate</text>
        <dbReference type="Rhea" id="RHEA:52540"/>
        <dbReference type="ChEBI" id="CHEBI:16040"/>
        <dbReference type="ChEBI" id="CHEBI:17562"/>
        <dbReference type="ChEBI" id="CHEBI:43474"/>
        <dbReference type="ChEBI" id="CHEBI:57720"/>
        <dbReference type="EC" id="2.4.2.2"/>
    </reaction>
</comment>
<protein>
    <recommendedName>
        <fullName evidence="3">Pyrimidine/purine nucleoside phosphorylase</fullName>
        <ecNumber evidence="3">2.4.2.1</ecNumber>
        <ecNumber evidence="3">2.4.2.2</ecNumber>
    </recommendedName>
    <alternativeName>
        <fullName evidence="3">Adenosine phosphorylase</fullName>
    </alternativeName>
    <alternativeName>
        <fullName evidence="3">Cytidine phosphorylase</fullName>
    </alternativeName>
    <alternativeName>
        <fullName evidence="3">Guanosine phosphorylase</fullName>
    </alternativeName>
    <alternativeName>
        <fullName evidence="3">Inosine phosphorylase</fullName>
    </alternativeName>
    <alternativeName>
        <fullName evidence="3">Thymidine phosphorylase</fullName>
    </alternativeName>
    <alternativeName>
        <fullName evidence="3">Uridine phosphorylase</fullName>
    </alternativeName>
    <alternativeName>
        <fullName evidence="3">Xanthosine phosphorylase</fullName>
    </alternativeName>
</protein>
<comment type="catalytic activity">
    <reaction evidence="3">
        <text>uridine + phosphate = alpha-D-ribose 1-phosphate + uracil</text>
        <dbReference type="Rhea" id="RHEA:24388"/>
        <dbReference type="ChEBI" id="CHEBI:16704"/>
        <dbReference type="ChEBI" id="CHEBI:17568"/>
        <dbReference type="ChEBI" id="CHEBI:43474"/>
        <dbReference type="ChEBI" id="CHEBI:57720"/>
        <dbReference type="EC" id="2.4.2.2"/>
    </reaction>
</comment>
<name>C7LNJ5_DESBD</name>
<sequence>MTEFANVTVLKNANVYFDGKVTSRTLVFPDGSKKTLGVMLPGDYEFGTAEKELMEILSGELEILLPGETAWKRISGGMAFEVPANARFSLKILAVTDYCCSYIK</sequence>
<dbReference type="OrthoDB" id="9793848at2"/>
<dbReference type="GO" id="GO:0004850">
    <property type="term" value="F:uridine phosphorylase activity"/>
    <property type="evidence" value="ECO:0007669"/>
    <property type="project" value="RHEA"/>
</dbReference>
<comment type="catalytic activity">
    <reaction evidence="3">
        <text>adenosine + phosphate = alpha-D-ribose 1-phosphate + adenine</text>
        <dbReference type="Rhea" id="RHEA:27642"/>
        <dbReference type="ChEBI" id="CHEBI:16335"/>
        <dbReference type="ChEBI" id="CHEBI:16708"/>
        <dbReference type="ChEBI" id="CHEBI:43474"/>
        <dbReference type="ChEBI" id="CHEBI:57720"/>
        <dbReference type="EC" id="2.4.2.1"/>
    </reaction>
</comment>
<dbReference type="HOGENOM" id="CLU_157874_1_0_7"/>
<comment type="catalytic activity">
    <reaction evidence="3">
        <text>inosine + phosphate = alpha-D-ribose 1-phosphate + hypoxanthine</text>
        <dbReference type="Rhea" id="RHEA:27646"/>
        <dbReference type="ChEBI" id="CHEBI:17368"/>
        <dbReference type="ChEBI" id="CHEBI:17596"/>
        <dbReference type="ChEBI" id="CHEBI:43474"/>
        <dbReference type="ChEBI" id="CHEBI:57720"/>
        <dbReference type="EC" id="2.4.2.1"/>
    </reaction>
</comment>
<organism evidence="4 5">
    <name type="scientific">Desulfomicrobium baculatum (strain DSM 4028 / VKM B-1378 / X)</name>
    <name type="common">Desulfovibrio baculatus</name>
    <dbReference type="NCBI Taxonomy" id="525897"/>
    <lineage>
        <taxon>Bacteria</taxon>
        <taxon>Pseudomonadati</taxon>
        <taxon>Thermodesulfobacteriota</taxon>
        <taxon>Desulfovibrionia</taxon>
        <taxon>Desulfovibrionales</taxon>
        <taxon>Desulfomicrobiaceae</taxon>
        <taxon>Desulfomicrobium</taxon>
    </lineage>
</organism>
<dbReference type="eggNOG" id="COG3123">
    <property type="taxonomic scope" value="Bacteria"/>
</dbReference>
<evidence type="ECO:0000313" key="5">
    <source>
        <dbReference type="Proteomes" id="UP000002216"/>
    </source>
</evidence>
<comment type="catalytic activity">
    <reaction evidence="3">
        <text>guanosine + phosphate = alpha-D-ribose 1-phosphate + guanine</text>
        <dbReference type="Rhea" id="RHEA:13233"/>
        <dbReference type="ChEBI" id="CHEBI:16235"/>
        <dbReference type="ChEBI" id="CHEBI:16750"/>
        <dbReference type="ChEBI" id="CHEBI:43474"/>
        <dbReference type="ChEBI" id="CHEBI:57720"/>
        <dbReference type="EC" id="2.4.2.1"/>
    </reaction>
</comment>
<dbReference type="EMBL" id="CP001629">
    <property type="protein sequence ID" value="ACU88880.1"/>
    <property type="molecule type" value="Genomic_DNA"/>
</dbReference>
<dbReference type="GO" id="GO:0047975">
    <property type="term" value="F:guanosine phosphorylase activity"/>
    <property type="evidence" value="ECO:0007669"/>
    <property type="project" value="RHEA"/>
</dbReference>
<reference evidence="4 5" key="1">
    <citation type="journal article" date="2009" name="Stand. Genomic Sci.">
        <title>Complete genome sequence of Desulfomicrobium baculatum type strain (X).</title>
        <authorList>
            <person name="Copeland A."/>
            <person name="Spring S."/>
            <person name="Goker M."/>
            <person name="Schneider S."/>
            <person name="Lapidus A."/>
            <person name="Del Rio T.G."/>
            <person name="Tice H."/>
            <person name="Cheng J.F."/>
            <person name="Chen F."/>
            <person name="Nolan M."/>
            <person name="Bruce D."/>
            <person name="Goodwin L."/>
            <person name="Pitluck S."/>
            <person name="Ivanova N."/>
            <person name="Mavrommatis K."/>
            <person name="Ovchinnikova G."/>
            <person name="Pati A."/>
            <person name="Chen A."/>
            <person name="Palaniappan K."/>
            <person name="Land M."/>
            <person name="Hauser L."/>
            <person name="Chang Y.J."/>
            <person name="Jeffries C.C."/>
            <person name="Meincke L."/>
            <person name="Sims D."/>
            <person name="Brettin T."/>
            <person name="Detter J.C."/>
            <person name="Han C."/>
            <person name="Chain P."/>
            <person name="Bristow J."/>
            <person name="Eisen J.A."/>
            <person name="Markowitz V."/>
            <person name="Hugenholtz P."/>
            <person name="Kyrpides N.C."/>
            <person name="Klenk H.P."/>
            <person name="Lucas S."/>
        </authorList>
    </citation>
    <scope>NUCLEOTIDE SEQUENCE [LARGE SCALE GENOMIC DNA]</scope>
    <source>
        <strain evidence="5">DSM 4028 / VKM B-1378 / X</strain>
    </source>
</reference>